<feature type="signal peptide" evidence="11">
    <location>
        <begin position="1"/>
        <end position="17"/>
    </location>
</feature>
<proteinExistence type="predicted"/>
<dbReference type="PANTHER" id="PTHR24026:SF136">
    <property type="entry name" value="PROTOCADHERIN-23"/>
    <property type="match status" value="1"/>
</dbReference>
<evidence type="ECO:0000256" key="5">
    <source>
        <dbReference type="ARBA" id="ARBA00022889"/>
    </source>
</evidence>
<sequence>MTVRLIFLLSFIPPTLGCLLENGGSAVYLSVAEDVKPGSVIGHLPIRGSTTGTKPDMKLRVVKGSDIGRIVPGSKDLILEKKLDRDEGQSKLELVVECVSQNLHSDFSQLNISVFVTVQDVNDNAPVFDAPEYNITIKEELPKDTIVFTDFEVTDRDQPGPNSFILYSIAEGPYSDLLEIADPFRPLVTIKNRIDYEKIRSFDVILEARDQGEPPLSTTAPLHVTVEDVNDLPPYFPHQYYTCHNVKDGELILEPEAIKAYDGDALDADIEYGMFGEFSHYFSIDSNGKITVKTSPPPPRATFFVYAYEKDNPEKNSTAIVSLSLEKSIRFEHDSYSIRITSSIPLHTVLLTVKAFSNRGVPVRYSLGNVNAAVSVGETTGQLTFAGSPKIKAGILQYELLATNRIETAKAKLTVVVDTESSCCSRMEFEKPEYHLQMGSLPVIGTINVRGQRKPTYRLMNMNKYFVVDQDGVVRLELGSHPPCATCELVVLATRDDGATTVAKIVVKNPSFATTSSSILTVMISVILAMIFALLLIFVFRKSHYAWRSQRRANICWMNNTSDTGITITGTMPNSTSRHYVVNADTEKTFEASKSPAVKRTAGAHLVPVTVTRQDGAPTVYF</sequence>
<keyword evidence="2 10" id="KW-0812">Transmembrane</keyword>
<keyword evidence="5" id="KW-0130">Cell adhesion</keyword>
<gene>
    <name evidence="13" type="ORF">GCK32_000054</name>
</gene>
<evidence type="ECO:0000313" key="14">
    <source>
        <dbReference type="Proteomes" id="UP001331761"/>
    </source>
</evidence>
<comment type="caution">
    <text evidence="13">The sequence shown here is derived from an EMBL/GenBank/DDBJ whole genome shotgun (WGS) entry which is preliminary data.</text>
</comment>
<evidence type="ECO:0000256" key="1">
    <source>
        <dbReference type="ARBA" id="ARBA00004370"/>
    </source>
</evidence>
<evidence type="ECO:0000256" key="4">
    <source>
        <dbReference type="ARBA" id="ARBA00022837"/>
    </source>
</evidence>
<dbReference type="PROSITE" id="PS00232">
    <property type="entry name" value="CADHERIN_1"/>
    <property type="match status" value="1"/>
</dbReference>
<dbReference type="Proteomes" id="UP001331761">
    <property type="component" value="Unassembled WGS sequence"/>
</dbReference>
<dbReference type="GO" id="GO:0005509">
    <property type="term" value="F:calcium ion binding"/>
    <property type="evidence" value="ECO:0007669"/>
    <property type="project" value="UniProtKB-UniRule"/>
</dbReference>
<protein>
    <submittedName>
        <fullName evidence="13">Cadherin-89D</fullName>
    </submittedName>
</protein>
<dbReference type="InterPro" id="IPR020894">
    <property type="entry name" value="Cadherin_CS"/>
</dbReference>
<dbReference type="InterPro" id="IPR015919">
    <property type="entry name" value="Cadherin-like_sf"/>
</dbReference>
<keyword evidence="11" id="KW-0732">Signal</keyword>
<dbReference type="PANTHER" id="PTHR24026">
    <property type="entry name" value="FAT ATYPICAL CADHERIN-RELATED"/>
    <property type="match status" value="1"/>
</dbReference>
<evidence type="ECO:0000256" key="10">
    <source>
        <dbReference type="SAM" id="Phobius"/>
    </source>
</evidence>
<keyword evidence="6 10" id="KW-1133">Transmembrane helix</keyword>
<feature type="transmembrane region" description="Helical" evidence="10">
    <location>
        <begin position="519"/>
        <end position="540"/>
    </location>
</feature>
<dbReference type="Gene3D" id="2.60.40.60">
    <property type="entry name" value="Cadherins"/>
    <property type="match status" value="3"/>
</dbReference>
<name>A0AAN8IQV5_TRICO</name>
<keyword evidence="7 10" id="KW-0472">Membrane</keyword>
<keyword evidence="14" id="KW-1185">Reference proteome</keyword>
<dbReference type="SMART" id="SM00112">
    <property type="entry name" value="CA"/>
    <property type="match status" value="2"/>
</dbReference>
<dbReference type="FunFam" id="2.60.40.60:FF:000104">
    <property type="entry name" value="cadherin-23 isoform X1"/>
    <property type="match status" value="1"/>
</dbReference>
<evidence type="ECO:0000256" key="7">
    <source>
        <dbReference type="ARBA" id="ARBA00023136"/>
    </source>
</evidence>
<organism evidence="13 14">
    <name type="scientific">Trichostrongylus colubriformis</name>
    <name type="common">Black scour worm</name>
    <dbReference type="NCBI Taxonomy" id="6319"/>
    <lineage>
        <taxon>Eukaryota</taxon>
        <taxon>Metazoa</taxon>
        <taxon>Ecdysozoa</taxon>
        <taxon>Nematoda</taxon>
        <taxon>Chromadorea</taxon>
        <taxon>Rhabditida</taxon>
        <taxon>Rhabditina</taxon>
        <taxon>Rhabditomorpha</taxon>
        <taxon>Strongyloidea</taxon>
        <taxon>Trichostrongylidae</taxon>
        <taxon>Trichostrongylus</taxon>
    </lineage>
</organism>
<dbReference type="GO" id="GO:0007156">
    <property type="term" value="P:homophilic cell adhesion via plasma membrane adhesion molecules"/>
    <property type="evidence" value="ECO:0007669"/>
    <property type="project" value="InterPro"/>
</dbReference>
<keyword evidence="8" id="KW-0325">Glycoprotein</keyword>
<feature type="domain" description="Cadherin" evidence="12">
    <location>
        <begin position="23"/>
        <end position="128"/>
    </location>
</feature>
<evidence type="ECO:0000256" key="3">
    <source>
        <dbReference type="ARBA" id="ARBA00022737"/>
    </source>
</evidence>
<dbReference type="PROSITE" id="PS50268">
    <property type="entry name" value="CADHERIN_2"/>
    <property type="match status" value="2"/>
</dbReference>
<dbReference type="Pfam" id="PF00028">
    <property type="entry name" value="Cadherin"/>
    <property type="match status" value="1"/>
</dbReference>
<comment type="subcellular location">
    <subcellularLocation>
        <location evidence="1">Membrane</location>
    </subcellularLocation>
</comment>
<dbReference type="AlphaFoldDB" id="A0AAN8IQV5"/>
<evidence type="ECO:0000256" key="6">
    <source>
        <dbReference type="ARBA" id="ARBA00022989"/>
    </source>
</evidence>
<feature type="chain" id="PRO_5042997039" evidence="11">
    <location>
        <begin position="18"/>
        <end position="622"/>
    </location>
</feature>
<reference evidence="13 14" key="1">
    <citation type="submission" date="2019-10" db="EMBL/GenBank/DDBJ databases">
        <title>Assembly and Annotation for the nematode Trichostrongylus colubriformis.</title>
        <authorList>
            <person name="Martin J."/>
        </authorList>
    </citation>
    <scope>NUCLEOTIDE SEQUENCE [LARGE SCALE GENOMIC DNA]</scope>
    <source>
        <strain evidence="13">G859</strain>
        <tissue evidence="13">Whole worm</tissue>
    </source>
</reference>
<evidence type="ECO:0000259" key="12">
    <source>
        <dbReference type="PROSITE" id="PS50268"/>
    </source>
</evidence>
<dbReference type="GO" id="GO:0005886">
    <property type="term" value="C:plasma membrane"/>
    <property type="evidence" value="ECO:0007669"/>
    <property type="project" value="InterPro"/>
</dbReference>
<feature type="domain" description="Cadherin" evidence="12">
    <location>
        <begin position="129"/>
        <end position="236"/>
    </location>
</feature>
<dbReference type="SUPFAM" id="SSF49313">
    <property type="entry name" value="Cadherin-like"/>
    <property type="match status" value="2"/>
</dbReference>
<keyword evidence="3" id="KW-0677">Repeat</keyword>
<evidence type="ECO:0000256" key="2">
    <source>
        <dbReference type="ARBA" id="ARBA00022692"/>
    </source>
</evidence>
<dbReference type="PRINTS" id="PR00205">
    <property type="entry name" value="CADHERIN"/>
</dbReference>
<dbReference type="CDD" id="cd11304">
    <property type="entry name" value="Cadherin_repeat"/>
    <property type="match status" value="2"/>
</dbReference>
<evidence type="ECO:0000256" key="8">
    <source>
        <dbReference type="ARBA" id="ARBA00023180"/>
    </source>
</evidence>
<keyword evidence="4 9" id="KW-0106">Calcium</keyword>
<dbReference type="InterPro" id="IPR002126">
    <property type="entry name" value="Cadherin-like_dom"/>
</dbReference>
<evidence type="ECO:0000256" key="9">
    <source>
        <dbReference type="PROSITE-ProRule" id="PRU00043"/>
    </source>
</evidence>
<evidence type="ECO:0000313" key="13">
    <source>
        <dbReference type="EMBL" id="KAK5979953.1"/>
    </source>
</evidence>
<accession>A0AAN8IQV5</accession>
<dbReference type="EMBL" id="WIXE01007861">
    <property type="protein sequence ID" value="KAK5979953.1"/>
    <property type="molecule type" value="Genomic_DNA"/>
</dbReference>
<evidence type="ECO:0000256" key="11">
    <source>
        <dbReference type="SAM" id="SignalP"/>
    </source>
</evidence>